<protein>
    <submittedName>
        <fullName evidence="1">Uncharacterized protein</fullName>
    </submittedName>
</protein>
<reference evidence="1" key="1">
    <citation type="journal article" date="2020" name="Nature">
        <title>Giant virus diversity and host interactions through global metagenomics.</title>
        <authorList>
            <person name="Schulz F."/>
            <person name="Roux S."/>
            <person name="Paez-Espino D."/>
            <person name="Jungbluth S."/>
            <person name="Walsh D.A."/>
            <person name="Denef V.J."/>
            <person name="McMahon K.D."/>
            <person name="Konstantinidis K.T."/>
            <person name="Eloe-Fadrosh E.A."/>
            <person name="Kyrpides N.C."/>
            <person name="Woyke T."/>
        </authorList>
    </citation>
    <scope>NUCLEOTIDE SEQUENCE</scope>
    <source>
        <strain evidence="1">GVMAG-M-3300025860-25</strain>
    </source>
</reference>
<proteinExistence type="predicted"/>
<dbReference type="AlphaFoldDB" id="A0A6C0J6Q9"/>
<sequence>MVFYFVKRVKFGEREKFKKIILNLNIKKIILNFVKKI</sequence>
<dbReference type="EMBL" id="MN740340">
    <property type="protein sequence ID" value="QHU01405.1"/>
    <property type="molecule type" value="Genomic_DNA"/>
</dbReference>
<name>A0A6C0J6Q9_9ZZZZ</name>
<accession>A0A6C0J6Q9</accession>
<evidence type="ECO:0000313" key="1">
    <source>
        <dbReference type="EMBL" id="QHU01405.1"/>
    </source>
</evidence>
<organism evidence="1">
    <name type="scientific">viral metagenome</name>
    <dbReference type="NCBI Taxonomy" id="1070528"/>
    <lineage>
        <taxon>unclassified sequences</taxon>
        <taxon>metagenomes</taxon>
        <taxon>organismal metagenomes</taxon>
    </lineage>
</organism>